<dbReference type="AlphaFoldDB" id="A0A816LQ60"/>
<reference evidence="2" key="1">
    <citation type="submission" date="2021-01" db="EMBL/GenBank/DDBJ databases">
        <authorList>
            <consortium name="Genoscope - CEA"/>
            <person name="William W."/>
        </authorList>
    </citation>
    <scope>NUCLEOTIDE SEQUENCE</scope>
</reference>
<proteinExistence type="predicted"/>
<dbReference type="Proteomes" id="UP001295469">
    <property type="component" value="Chromosome C05"/>
</dbReference>
<evidence type="ECO:0000313" key="2">
    <source>
        <dbReference type="EMBL" id="CAF1933078.1"/>
    </source>
</evidence>
<evidence type="ECO:0000256" key="1">
    <source>
        <dbReference type="SAM" id="MobiDB-lite"/>
    </source>
</evidence>
<feature type="region of interest" description="Disordered" evidence="1">
    <location>
        <begin position="1"/>
        <end position="23"/>
    </location>
</feature>
<organism evidence="2">
    <name type="scientific">Brassica napus</name>
    <name type="common">Rape</name>
    <dbReference type="NCBI Taxonomy" id="3708"/>
    <lineage>
        <taxon>Eukaryota</taxon>
        <taxon>Viridiplantae</taxon>
        <taxon>Streptophyta</taxon>
        <taxon>Embryophyta</taxon>
        <taxon>Tracheophyta</taxon>
        <taxon>Spermatophyta</taxon>
        <taxon>Magnoliopsida</taxon>
        <taxon>eudicotyledons</taxon>
        <taxon>Gunneridae</taxon>
        <taxon>Pentapetalae</taxon>
        <taxon>rosids</taxon>
        <taxon>malvids</taxon>
        <taxon>Brassicales</taxon>
        <taxon>Brassicaceae</taxon>
        <taxon>Brassiceae</taxon>
        <taxon>Brassica</taxon>
    </lineage>
</organism>
<accession>A0A816LQ60</accession>
<name>A0A816LQ60_BRANA</name>
<gene>
    <name evidence="2" type="ORF">DARMORV10_C05P47130.1</name>
</gene>
<sequence>MKTQQTMREEAVKNLDKKKKSCSPKGVGKFLSKKKGKFYIIGKFSSPPLIFNYDF</sequence>
<dbReference type="EMBL" id="HG994369">
    <property type="protein sequence ID" value="CAF1933078.1"/>
    <property type="molecule type" value="Genomic_DNA"/>
</dbReference>
<protein>
    <submittedName>
        <fullName evidence="2">(rape) hypothetical protein</fullName>
    </submittedName>
</protein>